<evidence type="ECO:0000313" key="2">
    <source>
        <dbReference type="Proteomes" id="UP001055172"/>
    </source>
</evidence>
<reference evidence="1 2" key="1">
    <citation type="submission" date="2021-07" db="EMBL/GenBank/DDBJ databases">
        <title>Genome data of Colletotrichum spaethianum.</title>
        <authorList>
            <person name="Utami Y.D."/>
            <person name="Hiruma K."/>
        </authorList>
    </citation>
    <scope>NUCLEOTIDE SEQUENCE [LARGE SCALE GENOMIC DNA]</scope>
    <source>
        <strain evidence="1 2">MAFF 242679</strain>
    </source>
</reference>
<name>A0AA37LSK0_9PEZI</name>
<protein>
    <submittedName>
        <fullName evidence="1">Uncharacterized protein</fullName>
    </submittedName>
</protein>
<keyword evidence="2" id="KW-1185">Reference proteome</keyword>
<sequence length="65" mass="7615">MTGPNVATRLYARRQRIRLIEVRSRQLCNFNHFAREALQGPSHHALIIDDVEIIAQSHKYEDTEK</sequence>
<evidence type="ECO:0000313" key="1">
    <source>
        <dbReference type="EMBL" id="GJC83334.1"/>
    </source>
</evidence>
<gene>
    <name evidence="1" type="ORF">ColLi_06172</name>
</gene>
<dbReference type="EMBL" id="BPPX01000011">
    <property type="protein sequence ID" value="GJC83334.1"/>
    <property type="molecule type" value="Genomic_DNA"/>
</dbReference>
<dbReference type="AlphaFoldDB" id="A0AA37LSK0"/>
<accession>A0AA37LSK0</accession>
<comment type="caution">
    <text evidence="1">The sequence shown here is derived from an EMBL/GenBank/DDBJ whole genome shotgun (WGS) entry which is preliminary data.</text>
</comment>
<dbReference type="Proteomes" id="UP001055172">
    <property type="component" value="Unassembled WGS sequence"/>
</dbReference>
<organism evidence="1 2">
    <name type="scientific">Colletotrichum liriopes</name>
    <dbReference type="NCBI Taxonomy" id="708192"/>
    <lineage>
        <taxon>Eukaryota</taxon>
        <taxon>Fungi</taxon>
        <taxon>Dikarya</taxon>
        <taxon>Ascomycota</taxon>
        <taxon>Pezizomycotina</taxon>
        <taxon>Sordariomycetes</taxon>
        <taxon>Hypocreomycetidae</taxon>
        <taxon>Glomerellales</taxon>
        <taxon>Glomerellaceae</taxon>
        <taxon>Colletotrichum</taxon>
        <taxon>Colletotrichum spaethianum species complex</taxon>
    </lineage>
</organism>
<proteinExistence type="predicted"/>